<proteinExistence type="predicted"/>
<reference evidence="1 2" key="1">
    <citation type="journal article" date="2018" name="Nat. Ecol. Evol.">
        <title>Pezizomycetes genomes reveal the molecular basis of ectomycorrhizal truffle lifestyle.</title>
        <authorList>
            <person name="Murat C."/>
            <person name="Payen T."/>
            <person name="Noel B."/>
            <person name="Kuo A."/>
            <person name="Morin E."/>
            <person name="Chen J."/>
            <person name="Kohler A."/>
            <person name="Krizsan K."/>
            <person name="Balestrini R."/>
            <person name="Da Silva C."/>
            <person name="Montanini B."/>
            <person name="Hainaut M."/>
            <person name="Levati E."/>
            <person name="Barry K.W."/>
            <person name="Belfiori B."/>
            <person name="Cichocki N."/>
            <person name="Clum A."/>
            <person name="Dockter R.B."/>
            <person name="Fauchery L."/>
            <person name="Guy J."/>
            <person name="Iotti M."/>
            <person name="Le Tacon F."/>
            <person name="Lindquist E.A."/>
            <person name="Lipzen A."/>
            <person name="Malagnac F."/>
            <person name="Mello A."/>
            <person name="Molinier V."/>
            <person name="Miyauchi S."/>
            <person name="Poulain J."/>
            <person name="Riccioni C."/>
            <person name="Rubini A."/>
            <person name="Sitrit Y."/>
            <person name="Splivallo R."/>
            <person name="Traeger S."/>
            <person name="Wang M."/>
            <person name="Zifcakova L."/>
            <person name="Wipf D."/>
            <person name="Zambonelli A."/>
            <person name="Paolocci F."/>
            <person name="Nowrousian M."/>
            <person name="Ottonello S."/>
            <person name="Baldrian P."/>
            <person name="Spatafora J.W."/>
            <person name="Henrissat B."/>
            <person name="Nagy L.G."/>
            <person name="Aury J.M."/>
            <person name="Wincker P."/>
            <person name="Grigoriev I.V."/>
            <person name="Bonfante P."/>
            <person name="Martin F.M."/>
        </authorList>
    </citation>
    <scope>NUCLEOTIDE SEQUENCE [LARGE SCALE GENOMIC DNA]</scope>
    <source>
        <strain evidence="1 2">CCBAS932</strain>
    </source>
</reference>
<gene>
    <name evidence="1" type="ORF">P167DRAFT_533320</name>
</gene>
<dbReference type="OrthoDB" id="5314181at2759"/>
<dbReference type="EMBL" id="ML119114">
    <property type="protein sequence ID" value="RPB15124.1"/>
    <property type="molecule type" value="Genomic_DNA"/>
</dbReference>
<keyword evidence="2" id="KW-1185">Reference proteome</keyword>
<dbReference type="AlphaFoldDB" id="A0A3N4KX57"/>
<evidence type="ECO:0000313" key="2">
    <source>
        <dbReference type="Proteomes" id="UP000277580"/>
    </source>
</evidence>
<sequence length="194" mass="22544">MPRTHDPRIPSGDCTTVRSYYSNNPIPVNSDAPLSHHYRPFRITKPTPHVPGGDIVVPWDWLHGSGTVWDPEIDPDILYVRKALDDLASAVRKLVQDHTDLNHDPKRISDTRRDQEAYWALFVTWYKFTAPAEAVEIYINVTHFWRVGHPGGELFKRHPITEKGHHWYGKTNRVNRVLSLLLSQWNDLPLIFRL</sequence>
<dbReference type="InParanoid" id="A0A3N4KX57"/>
<organism evidence="1 2">
    <name type="scientific">Morchella conica CCBAS932</name>
    <dbReference type="NCBI Taxonomy" id="1392247"/>
    <lineage>
        <taxon>Eukaryota</taxon>
        <taxon>Fungi</taxon>
        <taxon>Dikarya</taxon>
        <taxon>Ascomycota</taxon>
        <taxon>Pezizomycotina</taxon>
        <taxon>Pezizomycetes</taxon>
        <taxon>Pezizales</taxon>
        <taxon>Morchellaceae</taxon>
        <taxon>Morchella</taxon>
    </lineage>
</organism>
<protein>
    <submittedName>
        <fullName evidence="1">Uncharacterized protein</fullName>
    </submittedName>
</protein>
<evidence type="ECO:0000313" key="1">
    <source>
        <dbReference type="EMBL" id="RPB15124.1"/>
    </source>
</evidence>
<name>A0A3N4KX57_9PEZI</name>
<dbReference type="Proteomes" id="UP000277580">
    <property type="component" value="Unassembled WGS sequence"/>
</dbReference>
<accession>A0A3N4KX57</accession>